<dbReference type="AlphaFoldDB" id="A0A363NVK9"/>
<reference evidence="1 2" key="1">
    <citation type="submission" date="2018-04" db="EMBL/GenBank/DDBJ databases">
        <title>Sphingobacterium sp. M46 Genome.</title>
        <authorList>
            <person name="Cheng J."/>
            <person name="Li Y."/>
        </authorList>
    </citation>
    <scope>NUCLEOTIDE SEQUENCE [LARGE SCALE GENOMIC DNA]</scope>
    <source>
        <strain evidence="1 2">M46</strain>
    </source>
</reference>
<organism evidence="1 2">
    <name type="scientific">Sphingobacterium athyrii</name>
    <dbReference type="NCBI Taxonomy" id="2152717"/>
    <lineage>
        <taxon>Bacteria</taxon>
        <taxon>Pseudomonadati</taxon>
        <taxon>Bacteroidota</taxon>
        <taxon>Sphingobacteriia</taxon>
        <taxon>Sphingobacteriales</taxon>
        <taxon>Sphingobacteriaceae</taxon>
        <taxon>Sphingobacterium</taxon>
    </lineage>
</organism>
<accession>A0A363NVK9</accession>
<dbReference type="Proteomes" id="UP000250831">
    <property type="component" value="Unassembled WGS sequence"/>
</dbReference>
<keyword evidence="2" id="KW-1185">Reference proteome</keyword>
<gene>
    <name evidence="1" type="ORF">DCO56_07315</name>
</gene>
<sequence>MNNFICKNCGVEHTELPSLAFNAPFHYDILNSVDKEKFTDKDDDFCVIHHEDQIDYFIRAVLQVPILGHDETLDYGVWVSVSNETMDEYRLMFANKEAEEKNYFGMLSNEIEDYETSTIGLYMQVVTQLDGYRPLLIPYESEHHLVQDWLNGIHRDEAMLRVNSVL</sequence>
<dbReference type="Pfam" id="PF09965">
    <property type="entry name" value="DUF2199"/>
    <property type="match status" value="1"/>
</dbReference>
<dbReference type="OrthoDB" id="4404538at2"/>
<proteinExistence type="predicted"/>
<name>A0A363NVK9_9SPHI</name>
<dbReference type="InterPro" id="IPR018697">
    <property type="entry name" value="DUF2199"/>
</dbReference>
<evidence type="ECO:0000313" key="1">
    <source>
        <dbReference type="EMBL" id="PUV24770.1"/>
    </source>
</evidence>
<protein>
    <submittedName>
        <fullName evidence="1">DUF2199 domain-containing protein</fullName>
    </submittedName>
</protein>
<comment type="caution">
    <text evidence="1">The sequence shown here is derived from an EMBL/GenBank/DDBJ whole genome shotgun (WGS) entry which is preliminary data.</text>
</comment>
<evidence type="ECO:0000313" key="2">
    <source>
        <dbReference type="Proteomes" id="UP000250831"/>
    </source>
</evidence>
<dbReference type="EMBL" id="QCXX01000002">
    <property type="protein sequence ID" value="PUV24770.1"/>
    <property type="molecule type" value="Genomic_DNA"/>
</dbReference>
<dbReference type="RefSeq" id="WP_108633105.1">
    <property type="nucleotide sequence ID" value="NZ_QCXX01000002.1"/>
</dbReference>